<evidence type="ECO:0000256" key="1">
    <source>
        <dbReference type="ARBA" id="ARBA00004370"/>
    </source>
</evidence>
<reference evidence="7 8" key="1">
    <citation type="submission" date="2013-12" db="EMBL/GenBank/DDBJ databases">
        <title>Draft genome of the parsitic nematode Ancylostoma duodenale.</title>
        <authorList>
            <person name="Mitreva M."/>
        </authorList>
    </citation>
    <scope>NUCLEOTIDE SEQUENCE [LARGE SCALE GENOMIC DNA]</scope>
    <source>
        <strain evidence="7 8">Zhejiang</strain>
    </source>
</reference>
<dbReference type="OrthoDB" id="5863142at2759"/>
<accession>A0A0C2H6T9</accession>
<dbReference type="Pfam" id="PF01490">
    <property type="entry name" value="Aa_trans"/>
    <property type="match status" value="1"/>
</dbReference>
<feature type="transmembrane region" description="Helical" evidence="5">
    <location>
        <begin position="12"/>
        <end position="31"/>
    </location>
</feature>
<dbReference type="GO" id="GO:0016020">
    <property type="term" value="C:membrane"/>
    <property type="evidence" value="ECO:0007669"/>
    <property type="project" value="UniProtKB-SubCell"/>
</dbReference>
<dbReference type="EMBL" id="KN727673">
    <property type="protein sequence ID" value="KIH65171.1"/>
    <property type="molecule type" value="Genomic_DNA"/>
</dbReference>
<evidence type="ECO:0000256" key="5">
    <source>
        <dbReference type="SAM" id="Phobius"/>
    </source>
</evidence>
<proteinExistence type="predicted"/>
<evidence type="ECO:0000313" key="7">
    <source>
        <dbReference type="EMBL" id="KIH65171.1"/>
    </source>
</evidence>
<evidence type="ECO:0000259" key="6">
    <source>
        <dbReference type="Pfam" id="PF01490"/>
    </source>
</evidence>
<sequence>MCRNVTWISQLVNLMITAHVLPTIIIMYSPLAQQVEEWVGVPPRHFGIHRFICRSLLFFGSIFVAETIPNFGVFAQLVGGSTITLMTMLLPSVFYLLLFTSAKKRIILINRMQISPDSPDDQLSVFGVIGGIAASSSAVMEIVGSKMVPPCYVQWFRTGLNGPANTCASTHCCGPLMNITVGDVDPSKFCIMPSHI</sequence>
<comment type="subcellular location">
    <subcellularLocation>
        <location evidence="1">Membrane</location>
    </subcellularLocation>
</comment>
<dbReference type="InterPro" id="IPR013057">
    <property type="entry name" value="AA_transpt_TM"/>
</dbReference>
<evidence type="ECO:0000256" key="3">
    <source>
        <dbReference type="ARBA" id="ARBA00022989"/>
    </source>
</evidence>
<keyword evidence="3 5" id="KW-1133">Transmembrane helix</keyword>
<dbReference type="Proteomes" id="UP000054047">
    <property type="component" value="Unassembled WGS sequence"/>
</dbReference>
<evidence type="ECO:0000256" key="4">
    <source>
        <dbReference type="ARBA" id="ARBA00023136"/>
    </source>
</evidence>
<keyword evidence="2 5" id="KW-0812">Transmembrane</keyword>
<dbReference type="AlphaFoldDB" id="A0A0C2H6T9"/>
<protein>
    <recommendedName>
        <fullName evidence="6">Amino acid transporter transmembrane domain-containing protein</fullName>
    </recommendedName>
</protein>
<organism evidence="7 8">
    <name type="scientific">Ancylostoma duodenale</name>
    <dbReference type="NCBI Taxonomy" id="51022"/>
    <lineage>
        <taxon>Eukaryota</taxon>
        <taxon>Metazoa</taxon>
        <taxon>Ecdysozoa</taxon>
        <taxon>Nematoda</taxon>
        <taxon>Chromadorea</taxon>
        <taxon>Rhabditida</taxon>
        <taxon>Rhabditina</taxon>
        <taxon>Rhabditomorpha</taxon>
        <taxon>Strongyloidea</taxon>
        <taxon>Ancylostomatidae</taxon>
        <taxon>Ancylostomatinae</taxon>
        <taxon>Ancylostoma</taxon>
    </lineage>
</organism>
<feature type="domain" description="Amino acid transporter transmembrane" evidence="6">
    <location>
        <begin position="5"/>
        <end position="105"/>
    </location>
</feature>
<evidence type="ECO:0000256" key="2">
    <source>
        <dbReference type="ARBA" id="ARBA00022692"/>
    </source>
</evidence>
<name>A0A0C2H6T9_9BILA</name>
<keyword evidence="4 5" id="KW-0472">Membrane</keyword>
<gene>
    <name evidence="7" type="ORF">ANCDUO_04509</name>
</gene>
<feature type="transmembrane region" description="Helical" evidence="5">
    <location>
        <begin position="74"/>
        <end position="98"/>
    </location>
</feature>
<evidence type="ECO:0000313" key="8">
    <source>
        <dbReference type="Proteomes" id="UP000054047"/>
    </source>
</evidence>
<keyword evidence="8" id="KW-1185">Reference proteome</keyword>